<proteinExistence type="predicted"/>
<keyword evidence="2" id="KW-1133">Transmembrane helix</keyword>
<dbReference type="SUPFAM" id="SSF53335">
    <property type="entry name" value="S-adenosyl-L-methionine-dependent methyltransferases"/>
    <property type="match status" value="1"/>
</dbReference>
<feature type="transmembrane region" description="Helical" evidence="2">
    <location>
        <begin position="88"/>
        <end position="106"/>
    </location>
</feature>
<dbReference type="InterPro" id="IPR006342">
    <property type="entry name" value="FkbM_mtfrase"/>
</dbReference>
<sequence>MPKTISRPAPTERTSRRPRLHSAARDEPQTVVQAATPLALTSPVEQSEPQAPTTSVCTVLVTEPTVPTDKKKQRSKMVSSRFLRSGRCISYGLFVLLVLSVVFIFLDETKVSQIRQRLRINVTGSGSLMILGRVNQMLDGSEKVKVLQWSGQWVENFEVCDSSHPPASVVSYRLYSGKLPFVLYGVGNSEDESLYRKMSELSYRFSMKVDDFISMYLENYPRTTFVDIGASVGVTSLRMARKGHHVISVESDRENIRGLCMSVAENKVMENMTIVYHSVGIEDFTSVLPGEQKAEPHTITVDKVLSLSNRNVLVKIDTDGSEHTVILGSKLLLMSKRTRAIVIAWETHKGQKSGEDMLSLFNAWGFHPHAFRGSGSVRLDTKARAPSFWPSDVIFLPVE</sequence>
<evidence type="ECO:0000313" key="4">
    <source>
        <dbReference type="EMBL" id="EKC23283.1"/>
    </source>
</evidence>
<keyword evidence="2" id="KW-0472">Membrane</keyword>
<dbReference type="InterPro" id="IPR029063">
    <property type="entry name" value="SAM-dependent_MTases_sf"/>
</dbReference>
<dbReference type="NCBIfam" id="TIGR01444">
    <property type="entry name" value="fkbM_fam"/>
    <property type="match status" value="1"/>
</dbReference>
<dbReference type="InterPro" id="IPR052514">
    <property type="entry name" value="SAM-dependent_MTase"/>
</dbReference>
<keyword evidence="2" id="KW-0812">Transmembrane</keyword>
<dbReference type="PANTHER" id="PTHR34203">
    <property type="entry name" value="METHYLTRANSFERASE, FKBM FAMILY PROTEIN"/>
    <property type="match status" value="1"/>
</dbReference>
<accession>K1PNM3</accession>
<dbReference type="Gene3D" id="3.40.50.150">
    <property type="entry name" value="Vaccinia Virus protein VP39"/>
    <property type="match status" value="1"/>
</dbReference>
<evidence type="ECO:0000259" key="3">
    <source>
        <dbReference type="Pfam" id="PF05050"/>
    </source>
</evidence>
<feature type="region of interest" description="Disordered" evidence="1">
    <location>
        <begin position="1"/>
        <end position="31"/>
    </location>
</feature>
<dbReference type="InParanoid" id="K1PNM3"/>
<evidence type="ECO:0000256" key="1">
    <source>
        <dbReference type="SAM" id="MobiDB-lite"/>
    </source>
</evidence>
<dbReference type="Pfam" id="PF05050">
    <property type="entry name" value="Methyltransf_21"/>
    <property type="match status" value="1"/>
</dbReference>
<protein>
    <recommendedName>
        <fullName evidence="3">Methyltransferase FkbM domain-containing protein</fullName>
    </recommendedName>
</protein>
<evidence type="ECO:0000256" key="2">
    <source>
        <dbReference type="SAM" id="Phobius"/>
    </source>
</evidence>
<organism evidence="4">
    <name type="scientific">Magallana gigas</name>
    <name type="common">Pacific oyster</name>
    <name type="synonym">Crassostrea gigas</name>
    <dbReference type="NCBI Taxonomy" id="29159"/>
    <lineage>
        <taxon>Eukaryota</taxon>
        <taxon>Metazoa</taxon>
        <taxon>Spiralia</taxon>
        <taxon>Lophotrochozoa</taxon>
        <taxon>Mollusca</taxon>
        <taxon>Bivalvia</taxon>
        <taxon>Autobranchia</taxon>
        <taxon>Pteriomorphia</taxon>
        <taxon>Ostreida</taxon>
        <taxon>Ostreoidea</taxon>
        <taxon>Ostreidae</taxon>
        <taxon>Magallana</taxon>
    </lineage>
</organism>
<dbReference type="AlphaFoldDB" id="K1PNM3"/>
<gene>
    <name evidence="4" type="ORF">CGI_10019652</name>
</gene>
<reference evidence="4" key="1">
    <citation type="journal article" date="2012" name="Nature">
        <title>The oyster genome reveals stress adaptation and complexity of shell formation.</title>
        <authorList>
            <person name="Zhang G."/>
            <person name="Fang X."/>
            <person name="Guo X."/>
            <person name="Li L."/>
            <person name="Luo R."/>
            <person name="Xu F."/>
            <person name="Yang P."/>
            <person name="Zhang L."/>
            <person name="Wang X."/>
            <person name="Qi H."/>
            <person name="Xiong Z."/>
            <person name="Que H."/>
            <person name="Xie Y."/>
            <person name="Holland P.W."/>
            <person name="Paps J."/>
            <person name="Zhu Y."/>
            <person name="Wu F."/>
            <person name="Chen Y."/>
            <person name="Wang J."/>
            <person name="Peng C."/>
            <person name="Meng J."/>
            <person name="Yang L."/>
            <person name="Liu J."/>
            <person name="Wen B."/>
            <person name="Zhang N."/>
            <person name="Huang Z."/>
            <person name="Zhu Q."/>
            <person name="Feng Y."/>
            <person name="Mount A."/>
            <person name="Hedgecock D."/>
            <person name="Xu Z."/>
            <person name="Liu Y."/>
            <person name="Domazet-Loso T."/>
            <person name="Du Y."/>
            <person name="Sun X."/>
            <person name="Zhang S."/>
            <person name="Liu B."/>
            <person name="Cheng P."/>
            <person name="Jiang X."/>
            <person name="Li J."/>
            <person name="Fan D."/>
            <person name="Wang W."/>
            <person name="Fu W."/>
            <person name="Wang T."/>
            <person name="Wang B."/>
            <person name="Zhang J."/>
            <person name="Peng Z."/>
            <person name="Li Y."/>
            <person name="Li N."/>
            <person name="Wang J."/>
            <person name="Chen M."/>
            <person name="He Y."/>
            <person name="Tan F."/>
            <person name="Song X."/>
            <person name="Zheng Q."/>
            <person name="Huang R."/>
            <person name="Yang H."/>
            <person name="Du X."/>
            <person name="Chen L."/>
            <person name="Yang M."/>
            <person name="Gaffney P.M."/>
            <person name="Wang S."/>
            <person name="Luo L."/>
            <person name="She Z."/>
            <person name="Ming Y."/>
            <person name="Huang W."/>
            <person name="Zhang S."/>
            <person name="Huang B."/>
            <person name="Zhang Y."/>
            <person name="Qu T."/>
            <person name="Ni P."/>
            <person name="Miao G."/>
            <person name="Wang J."/>
            <person name="Wang Q."/>
            <person name="Steinberg C.E."/>
            <person name="Wang H."/>
            <person name="Li N."/>
            <person name="Qian L."/>
            <person name="Zhang G."/>
            <person name="Li Y."/>
            <person name="Yang H."/>
            <person name="Liu X."/>
            <person name="Wang J."/>
            <person name="Yin Y."/>
            <person name="Wang J."/>
        </authorList>
    </citation>
    <scope>NUCLEOTIDE SEQUENCE [LARGE SCALE GENOMIC DNA]</scope>
    <source>
        <strain evidence="4">05x7-T-G4-1.051#20</strain>
    </source>
</reference>
<dbReference type="PANTHER" id="PTHR34203:SF15">
    <property type="entry name" value="SLL1173 PROTEIN"/>
    <property type="match status" value="1"/>
</dbReference>
<name>K1PNM3_MAGGI</name>
<dbReference type="HOGENOM" id="CLU_691263_0_0_1"/>
<feature type="domain" description="Methyltransferase FkbM" evidence="3">
    <location>
        <begin position="227"/>
        <end position="367"/>
    </location>
</feature>
<dbReference type="EMBL" id="JH818284">
    <property type="protein sequence ID" value="EKC23283.1"/>
    <property type="molecule type" value="Genomic_DNA"/>
</dbReference>